<dbReference type="EMBL" id="BMAO01004929">
    <property type="protein sequence ID" value="GFQ97958.1"/>
    <property type="molecule type" value="Genomic_DNA"/>
</dbReference>
<dbReference type="OrthoDB" id="6407215at2759"/>
<protein>
    <submittedName>
        <fullName evidence="1">Uncharacterized protein</fullName>
    </submittedName>
</protein>
<evidence type="ECO:0000313" key="1">
    <source>
        <dbReference type="EMBL" id="GFQ97958.1"/>
    </source>
</evidence>
<proteinExistence type="predicted"/>
<dbReference type="Proteomes" id="UP000887116">
    <property type="component" value="Unassembled WGS sequence"/>
</dbReference>
<evidence type="ECO:0000313" key="2">
    <source>
        <dbReference type="Proteomes" id="UP000887116"/>
    </source>
</evidence>
<dbReference type="AlphaFoldDB" id="A0A8X6G8J5"/>
<comment type="caution">
    <text evidence="1">The sequence shown here is derived from an EMBL/GenBank/DDBJ whole genome shotgun (WGS) entry which is preliminary data.</text>
</comment>
<accession>A0A8X6G8J5</accession>
<reference evidence="1" key="1">
    <citation type="submission" date="2020-07" db="EMBL/GenBank/DDBJ databases">
        <title>Multicomponent nature underlies the extraordinary mechanical properties of spider dragline silk.</title>
        <authorList>
            <person name="Kono N."/>
            <person name="Nakamura H."/>
            <person name="Mori M."/>
            <person name="Yoshida Y."/>
            <person name="Ohtoshi R."/>
            <person name="Malay A.D."/>
            <person name="Moran D.A.P."/>
            <person name="Tomita M."/>
            <person name="Numata K."/>
            <person name="Arakawa K."/>
        </authorList>
    </citation>
    <scope>NUCLEOTIDE SEQUENCE</scope>
</reference>
<keyword evidence="2" id="KW-1185">Reference proteome</keyword>
<gene>
    <name evidence="1" type="ORF">TNCT_390941</name>
</gene>
<sequence length="87" mass="9668">MVPAAHIINYPCKVTECQTPLPGSHVSHLLDSGKNARTQFCPKQGVRIESAEGPSLPEKRDIFSVGEDVFDHSWQLFMNNATGIFRN</sequence>
<organism evidence="1 2">
    <name type="scientific">Trichonephila clavata</name>
    <name type="common">Joro spider</name>
    <name type="synonym">Nephila clavata</name>
    <dbReference type="NCBI Taxonomy" id="2740835"/>
    <lineage>
        <taxon>Eukaryota</taxon>
        <taxon>Metazoa</taxon>
        <taxon>Ecdysozoa</taxon>
        <taxon>Arthropoda</taxon>
        <taxon>Chelicerata</taxon>
        <taxon>Arachnida</taxon>
        <taxon>Araneae</taxon>
        <taxon>Araneomorphae</taxon>
        <taxon>Entelegynae</taxon>
        <taxon>Araneoidea</taxon>
        <taxon>Nephilidae</taxon>
        <taxon>Trichonephila</taxon>
    </lineage>
</organism>
<name>A0A8X6G8J5_TRICU</name>